<organism evidence="1 2">
    <name type="scientific">Yersinia phage vB_YenP_Rambo</name>
    <dbReference type="NCBI Taxonomy" id="2880894"/>
    <lineage>
        <taxon>Viruses</taxon>
        <taxon>Duplodnaviria</taxon>
        <taxon>Heunggongvirae</taxon>
        <taxon>Uroviricota</taxon>
        <taxon>Caudoviricetes</taxon>
        <taxon>Autographivirales</taxon>
        <taxon>Autotranscriptaviridae</taxon>
        <taxon>Studiervirinae</taxon>
        <taxon>Rambovirus</taxon>
        <taxon>Rambovirus rambo</taxon>
    </lineage>
</organism>
<keyword evidence="2" id="KW-1185">Reference proteome</keyword>
<name>A0AC61TNS5_9CAUD</name>
<gene>
    <name evidence="1" type="ORF">vBYenPRambo_003</name>
</gene>
<keyword evidence="1" id="KW-0808">Transferase</keyword>
<keyword evidence="1" id="KW-0418">Kinase</keyword>
<proteinExistence type="predicted"/>
<accession>A0AC61TNS5</accession>
<sequence>MNVMTISARLDAIRTLPINELDKRQGKLVALAADIVNHETENGKLTVAEGNSALERMPYWTSLNEYMRGAGFTRLGNGHFSAVYSHHLLPQKVIKVGFKKEDSGAAYAAFCRMHQGRQGIPTIHDIQRHAGCYTVVLDHLNPVPLDHWGDMDDEYDAYSQFDLVRDILEYEAVIEDELCDELHNELRDTANEIRKFFTGIARFDLHANNVMLDRNDNVVITDPVSFGADNGLPKEDFIVDPEVLLSEIEAMNYRRLIERCKRRKESRNPNGEFQVGRKRRAKIRKERKARSKDIKRAVIKVRHETRKELRNEQLAKDWLGETFWHKCWLNNAHEDLKNIELEAAESLKVHDNVAIQAGKALHVDRMLDNMLMG</sequence>
<reference evidence="1" key="1">
    <citation type="submission" date="2021-09" db="EMBL/GenBank/DDBJ databases">
        <title>Properties of two broad host range phages and the first virulent siphovirus of Yersinia enterocolitica isolated from wild animals.</title>
        <authorList>
            <person name="Hammerl J.A."/>
            <person name="Hertwig S."/>
        </authorList>
    </citation>
    <scope>NUCLEOTIDE SEQUENCE</scope>
</reference>
<dbReference type="Proteomes" id="UP000828900">
    <property type="component" value="Segment"/>
</dbReference>
<evidence type="ECO:0000313" key="2">
    <source>
        <dbReference type="Proteomes" id="UP000828900"/>
    </source>
</evidence>
<protein>
    <submittedName>
        <fullName evidence="1">Serine/threonine kinase</fullName>
    </submittedName>
</protein>
<dbReference type="EMBL" id="OK042080">
    <property type="protein sequence ID" value="UCS82746.1"/>
    <property type="molecule type" value="Genomic_DNA"/>
</dbReference>
<evidence type="ECO:0000313" key="1">
    <source>
        <dbReference type="EMBL" id="UCS82746.1"/>
    </source>
</evidence>